<name>A0ABV2K154_9GAMM</name>
<dbReference type="InterPro" id="IPR050706">
    <property type="entry name" value="Cyclic-di-GMP_PDE-like"/>
</dbReference>
<dbReference type="SMART" id="SM00052">
    <property type="entry name" value="EAL"/>
    <property type="match status" value="1"/>
</dbReference>
<evidence type="ECO:0000313" key="2">
    <source>
        <dbReference type="EMBL" id="MET3654807.1"/>
    </source>
</evidence>
<dbReference type="Gene3D" id="3.20.20.450">
    <property type="entry name" value="EAL domain"/>
    <property type="match status" value="1"/>
</dbReference>
<accession>A0ABV2K154</accession>
<dbReference type="RefSeq" id="WP_354016137.1">
    <property type="nucleotide sequence ID" value="NZ_JBEPMU010000010.1"/>
</dbReference>
<dbReference type="PANTHER" id="PTHR33121:SF70">
    <property type="entry name" value="SIGNALING PROTEIN YKOW"/>
    <property type="match status" value="1"/>
</dbReference>
<dbReference type="CDD" id="cd01948">
    <property type="entry name" value="EAL"/>
    <property type="match status" value="1"/>
</dbReference>
<feature type="domain" description="EAL" evidence="1">
    <location>
        <begin position="5"/>
        <end position="260"/>
    </location>
</feature>
<dbReference type="PROSITE" id="PS50883">
    <property type="entry name" value="EAL"/>
    <property type="match status" value="1"/>
</dbReference>
<dbReference type="EMBL" id="JBEPMU010000010">
    <property type="protein sequence ID" value="MET3654807.1"/>
    <property type="molecule type" value="Genomic_DNA"/>
</dbReference>
<dbReference type="InterPro" id="IPR035919">
    <property type="entry name" value="EAL_sf"/>
</dbReference>
<proteinExistence type="predicted"/>
<dbReference type="PANTHER" id="PTHR33121">
    <property type="entry name" value="CYCLIC DI-GMP PHOSPHODIESTERASE PDEF"/>
    <property type="match status" value="1"/>
</dbReference>
<sequence length="260" mass="28881">MNAYSSDMSACLTSILGEGRLVAYFQPKFTLCGRLIGVEALARWRIHDGRIVPPGDFLPAVAELGLMRHLTVEMMSQATDAVASWQRNQGKQLTVSINLTPGCIVDPSVLDQLRRMSANHGISPQQVVIEVLEDALDQPAEEFLLALDNFRRRGFRISIDDFGTGSAGLRRLIDFDAHEIKIPGYFTQGVKADQRKADLILCIISLAEQLNMDTVLEGIQDQEDLAWLKRIRSSRVLVQGFALGHPMSVEHFLRVEPLAA</sequence>
<protein>
    <submittedName>
        <fullName evidence="2">EAL domain-containing protein (Putative c-di-GMP-specific phosphodiesterase class I)</fullName>
    </submittedName>
</protein>
<reference evidence="2 3" key="1">
    <citation type="submission" date="2024-06" db="EMBL/GenBank/DDBJ databases">
        <title>Sorghum-associated microbial communities from plants grown in Nebraska, USA.</title>
        <authorList>
            <person name="Schachtman D."/>
        </authorList>
    </citation>
    <scope>NUCLEOTIDE SEQUENCE [LARGE SCALE GENOMIC DNA]</scope>
    <source>
        <strain evidence="2 3">1073</strain>
    </source>
</reference>
<dbReference type="Pfam" id="PF00563">
    <property type="entry name" value="EAL"/>
    <property type="match status" value="1"/>
</dbReference>
<evidence type="ECO:0000313" key="3">
    <source>
        <dbReference type="Proteomes" id="UP001549184"/>
    </source>
</evidence>
<dbReference type="Proteomes" id="UP001549184">
    <property type="component" value="Unassembled WGS sequence"/>
</dbReference>
<gene>
    <name evidence="2" type="ORF">ABIC75_004555</name>
</gene>
<keyword evidence="3" id="KW-1185">Reference proteome</keyword>
<comment type="caution">
    <text evidence="2">The sequence shown here is derived from an EMBL/GenBank/DDBJ whole genome shotgun (WGS) entry which is preliminary data.</text>
</comment>
<evidence type="ECO:0000259" key="1">
    <source>
        <dbReference type="PROSITE" id="PS50883"/>
    </source>
</evidence>
<dbReference type="SUPFAM" id="SSF141868">
    <property type="entry name" value="EAL domain-like"/>
    <property type="match status" value="1"/>
</dbReference>
<dbReference type="InterPro" id="IPR001633">
    <property type="entry name" value="EAL_dom"/>
</dbReference>
<organism evidence="2 3">
    <name type="scientific">Dyella japonica</name>
    <dbReference type="NCBI Taxonomy" id="231455"/>
    <lineage>
        <taxon>Bacteria</taxon>
        <taxon>Pseudomonadati</taxon>
        <taxon>Pseudomonadota</taxon>
        <taxon>Gammaproteobacteria</taxon>
        <taxon>Lysobacterales</taxon>
        <taxon>Rhodanobacteraceae</taxon>
        <taxon>Dyella</taxon>
    </lineage>
</organism>